<evidence type="ECO:0000256" key="1">
    <source>
        <dbReference type="SAM" id="SignalP"/>
    </source>
</evidence>
<keyword evidence="1" id="KW-0732">Signal</keyword>
<proteinExistence type="predicted"/>
<dbReference type="OrthoDB" id="574706at2"/>
<evidence type="ECO:0008006" key="4">
    <source>
        <dbReference type="Google" id="ProtNLM"/>
    </source>
</evidence>
<organism evidence="2 3">
    <name type="scientific">Saccharibacillus brassicae</name>
    <dbReference type="NCBI Taxonomy" id="2583377"/>
    <lineage>
        <taxon>Bacteria</taxon>
        <taxon>Bacillati</taxon>
        <taxon>Bacillota</taxon>
        <taxon>Bacilli</taxon>
        <taxon>Bacillales</taxon>
        <taxon>Paenibacillaceae</taxon>
        <taxon>Saccharibacillus</taxon>
    </lineage>
</organism>
<evidence type="ECO:0000313" key="3">
    <source>
        <dbReference type="Proteomes" id="UP000316968"/>
    </source>
</evidence>
<name>A0A4Y6US50_SACBS</name>
<keyword evidence="3" id="KW-1185">Reference proteome</keyword>
<feature type="signal peptide" evidence="1">
    <location>
        <begin position="1"/>
        <end position="25"/>
    </location>
</feature>
<dbReference type="EMBL" id="CP041217">
    <property type="protein sequence ID" value="QDH19590.1"/>
    <property type="molecule type" value="Genomic_DNA"/>
</dbReference>
<gene>
    <name evidence="2" type="ORF">FFV09_01180</name>
</gene>
<dbReference type="AlphaFoldDB" id="A0A4Y6US50"/>
<dbReference type="KEGG" id="saca:FFV09_01180"/>
<dbReference type="RefSeq" id="WP_141445979.1">
    <property type="nucleotide sequence ID" value="NZ_CP041217.1"/>
</dbReference>
<accession>A0A4Y6US50</accession>
<sequence>MKDKVKGLTVGILIGTMLTGSAAFAANTQTIQVAVKNMPLYFNLVKKDSAKTLTYEGTTYVPVRAVSAAIGQEVSLKDGGLYIGKQPKQTSITRAEAVKKVKAKYGFYHPSIYVEVEYIEGDNYVVHAYQVVMDDEETGHTATYGWYYVNKTTGKISSMF</sequence>
<dbReference type="Proteomes" id="UP000316968">
    <property type="component" value="Chromosome"/>
</dbReference>
<feature type="chain" id="PRO_5021496429" description="Copper amine oxidase-like N-terminal domain-containing protein" evidence="1">
    <location>
        <begin position="26"/>
        <end position="160"/>
    </location>
</feature>
<evidence type="ECO:0000313" key="2">
    <source>
        <dbReference type="EMBL" id="QDH19590.1"/>
    </source>
</evidence>
<reference evidence="2 3" key="1">
    <citation type="submission" date="2019-06" db="EMBL/GenBank/DDBJ databases">
        <title>Saccharibacillus brassicae sp. nov., an endophytic bacterium isolated from Chinese cabbage seeds (Brassica pekinensis).</title>
        <authorList>
            <person name="Jiang L."/>
            <person name="Lee J."/>
            <person name="Kim S.W."/>
        </authorList>
    </citation>
    <scope>NUCLEOTIDE SEQUENCE [LARGE SCALE GENOMIC DNA]</scope>
    <source>
        <strain evidence="3">KCTC 43072 / ATSA2</strain>
    </source>
</reference>
<protein>
    <recommendedName>
        <fullName evidence="4">Copper amine oxidase-like N-terminal domain-containing protein</fullName>
    </recommendedName>
</protein>